<name>A0A6G9H4E7_9ACTN</name>
<dbReference type="Proteomes" id="UP000501179">
    <property type="component" value="Chromosome"/>
</dbReference>
<evidence type="ECO:0008006" key="3">
    <source>
        <dbReference type="Google" id="ProtNLM"/>
    </source>
</evidence>
<accession>A0A6G9H4E7</accession>
<dbReference type="PROSITE" id="PS51257">
    <property type="entry name" value="PROKAR_LIPOPROTEIN"/>
    <property type="match status" value="1"/>
</dbReference>
<dbReference type="AlphaFoldDB" id="A0A6G9H4E7"/>
<dbReference type="EMBL" id="CP050177">
    <property type="protein sequence ID" value="QIQ05395.1"/>
    <property type="molecule type" value="Genomic_DNA"/>
</dbReference>
<dbReference type="KEGG" id="slia:HA039_26655"/>
<organism evidence="1 2">
    <name type="scientific">Streptomyces liangshanensis</name>
    <dbReference type="NCBI Taxonomy" id="2717324"/>
    <lineage>
        <taxon>Bacteria</taxon>
        <taxon>Bacillati</taxon>
        <taxon>Actinomycetota</taxon>
        <taxon>Actinomycetes</taxon>
        <taxon>Kitasatosporales</taxon>
        <taxon>Streptomycetaceae</taxon>
        <taxon>Streptomyces</taxon>
    </lineage>
</organism>
<reference evidence="1 2" key="1">
    <citation type="submission" date="2020-03" db="EMBL/GenBank/DDBJ databases">
        <title>A novel species.</title>
        <authorList>
            <person name="Gao J."/>
        </authorList>
    </citation>
    <scope>NUCLEOTIDE SEQUENCE [LARGE SCALE GENOMIC DNA]</scope>
    <source>
        <strain evidence="1 2">QMT-12</strain>
    </source>
</reference>
<sequence>MERRARAVVTGSALFALSLLGAGCTPGPKGVLAVERTADGEVGLLVAECPGYQARIFSVLADDEGEALLSWAVFNLSRTKSLGGVRLFAPAPEGWETDRDNLKKLAEGVPYVAKVDGSVRERGLDGRVAFTLDDLDGVKKGQVLIADGDGAKAVDREDFLRPDSDRCEP</sequence>
<proteinExistence type="predicted"/>
<protein>
    <recommendedName>
        <fullName evidence="3">Lipoprotein</fullName>
    </recommendedName>
</protein>
<evidence type="ECO:0000313" key="1">
    <source>
        <dbReference type="EMBL" id="QIQ05395.1"/>
    </source>
</evidence>
<evidence type="ECO:0000313" key="2">
    <source>
        <dbReference type="Proteomes" id="UP000501179"/>
    </source>
</evidence>
<gene>
    <name evidence="1" type="ORF">HA039_26655</name>
</gene>
<keyword evidence="2" id="KW-1185">Reference proteome</keyword>
<dbReference type="RefSeq" id="WP_167033897.1">
    <property type="nucleotide sequence ID" value="NZ_CP050177.1"/>
</dbReference>